<keyword evidence="2" id="KW-1185">Reference proteome</keyword>
<dbReference type="AlphaFoldDB" id="A0A0N4WNX6"/>
<sequence length="82" mass="9206">MYIYKTVYSQTYGGCLKKCVEEFPECAIVGIQAEGSDYLCYIYALNSALNYNPSPGGYSMEIYVLERNKVDVECPLAAHVFP</sequence>
<name>A0A0N4WNX6_HAEPC</name>
<dbReference type="OMA" id="TQSHIGC"/>
<dbReference type="OrthoDB" id="10459054at2759"/>
<gene>
    <name evidence="1" type="ORF">HPLM_LOCUS13015</name>
</gene>
<dbReference type="EMBL" id="UZAF01018054">
    <property type="protein sequence ID" value="VDO47549.1"/>
    <property type="molecule type" value="Genomic_DNA"/>
</dbReference>
<evidence type="ECO:0000313" key="2">
    <source>
        <dbReference type="Proteomes" id="UP000268014"/>
    </source>
</evidence>
<reference evidence="1 2" key="2">
    <citation type="submission" date="2018-11" db="EMBL/GenBank/DDBJ databases">
        <authorList>
            <consortium name="Pathogen Informatics"/>
        </authorList>
    </citation>
    <scope>NUCLEOTIDE SEQUENCE [LARGE SCALE GENOMIC DNA]</scope>
    <source>
        <strain evidence="1 2">MHpl1</strain>
    </source>
</reference>
<proteinExistence type="predicted"/>
<evidence type="ECO:0000313" key="3">
    <source>
        <dbReference type="WBParaSite" id="HPLM_0001302301-mRNA-1"/>
    </source>
</evidence>
<accession>A0A0N4WNX6</accession>
<protein>
    <submittedName>
        <fullName evidence="3">Apple domain-containing protein</fullName>
    </submittedName>
</protein>
<dbReference type="WBParaSite" id="HPLM_0001302301-mRNA-1">
    <property type="protein sequence ID" value="HPLM_0001302301-mRNA-1"/>
    <property type="gene ID" value="HPLM_0001302301"/>
</dbReference>
<dbReference type="Proteomes" id="UP000268014">
    <property type="component" value="Unassembled WGS sequence"/>
</dbReference>
<reference evidence="3" key="1">
    <citation type="submission" date="2017-02" db="UniProtKB">
        <authorList>
            <consortium name="WormBaseParasite"/>
        </authorList>
    </citation>
    <scope>IDENTIFICATION</scope>
</reference>
<organism evidence="3">
    <name type="scientific">Haemonchus placei</name>
    <name type="common">Barber's pole worm</name>
    <dbReference type="NCBI Taxonomy" id="6290"/>
    <lineage>
        <taxon>Eukaryota</taxon>
        <taxon>Metazoa</taxon>
        <taxon>Ecdysozoa</taxon>
        <taxon>Nematoda</taxon>
        <taxon>Chromadorea</taxon>
        <taxon>Rhabditida</taxon>
        <taxon>Rhabditina</taxon>
        <taxon>Rhabditomorpha</taxon>
        <taxon>Strongyloidea</taxon>
        <taxon>Trichostrongylidae</taxon>
        <taxon>Haemonchus</taxon>
    </lineage>
</organism>
<evidence type="ECO:0000313" key="1">
    <source>
        <dbReference type="EMBL" id="VDO47549.1"/>
    </source>
</evidence>